<accession>A0A401UDK9</accession>
<dbReference type="Proteomes" id="UP000288227">
    <property type="component" value="Unassembled WGS sequence"/>
</dbReference>
<dbReference type="EMBL" id="BHXQ01000006">
    <property type="protein sequence ID" value="GCC53011.1"/>
    <property type="molecule type" value="Genomic_DNA"/>
</dbReference>
<proteinExistence type="predicted"/>
<feature type="domain" description="Signal transduction histidine kinase internal region" evidence="1">
    <location>
        <begin position="28"/>
        <end position="106"/>
    </location>
</feature>
<dbReference type="InterPro" id="IPR050640">
    <property type="entry name" value="Bact_2-comp_sensor_kinase"/>
</dbReference>
<evidence type="ECO:0000259" key="1">
    <source>
        <dbReference type="Pfam" id="PF06580"/>
    </source>
</evidence>
<dbReference type="InterPro" id="IPR036890">
    <property type="entry name" value="HATPase_C_sf"/>
</dbReference>
<evidence type="ECO:0000313" key="2">
    <source>
        <dbReference type="EMBL" id="GCC53011.1"/>
    </source>
</evidence>
<reference evidence="2 3" key="1">
    <citation type="submission" date="2018-11" db="EMBL/GenBank/DDBJ databases">
        <title>Chryseotalea sanarue gen. nov., sp., nov., a member of the family Cytophagaceae, isolated from a brackish lake in Hamamatsu Japan.</title>
        <authorList>
            <person name="Maejima Y."/>
            <person name="Iino T."/>
            <person name="Muraguchi Y."/>
            <person name="Fukuda K."/>
            <person name="Ohkuma M."/>
            <person name="Moriuchi R."/>
            <person name="Dohra H."/>
            <person name="Kimbara K."/>
            <person name="Shintani M."/>
        </authorList>
    </citation>
    <scope>NUCLEOTIDE SEQUENCE [LARGE SCALE GENOMIC DNA]</scope>
    <source>
        <strain evidence="2 3">Ys</strain>
    </source>
</reference>
<dbReference type="PANTHER" id="PTHR34220">
    <property type="entry name" value="SENSOR HISTIDINE KINASE YPDA"/>
    <property type="match status" value="1"/>
</dbReference>
<dbReference type="PANTHER" id="PTHR34220:SF7">
    <property type="entry name" value="SENSOR HISTIDINE KINASE YPDA"/>
    <property type="match status" value="1"/>
</dbReference>
<evidence type="ECO:0000313" key="3">
    <source>
        <dbReference type="Proteomes" id="UP000288227"/>
    </source>
</evidence>
<dbReference type="Gene3D" id="3.30.565.10">
    <property type="entry name" value="Histidine kinase-like ATPase, C-terminal domain"/>
    <property type="match status" value="1"/>
</dbReference>
<dbReference type="InterPro" id="IPR010559">
    <property type="entry name" value="Sig_transdc_His_kin_internal"/>
</dbReference>
<comment type="caution">
    <text evidence="2">The sequence shown here is derived from an EMBL/GenBank/DDBJ whole genome shotgun (WGS) entry which is preliminary data.</text>
</comment>
<sequence length="210" mass="24372">MHGREFLLQWRKSAVDAERYQKESMTATYESLKSQVNPHFLFNSLNALTNLVYEDQDKAAKFIKQLSEVYRYVLDTRDKELVPIADELRFLESYTYLQRIRFGDKLKIENTLDATQSLVAPLALQMLVENAVKHNEISQDKPLTIRLYRDGNFLIVENTLQRKLNSGEASSGMGLDNITKRYQFLDSRQVQVVEDDQHFVVKIPIINPVA</sequence>
<dbReference type="AlphaFoldDB" id="A0A401UDK9"/>
<name>A0A401UDK9_9BACT</name>
<organism evidence="2 3">
    <name type="scientific">Chryseotalea sanaruensis</name>
    <dbReference type="NCBI Taxonomy" id="2482724"/>
    <lineage>
        <taxon>Bacteria</taxon>
        <taxon>Pseudomonadati</taxon>
        <taxon>Bacteroidota</taxon>
        <taxon>Cytophagia</taxon>
        <taxon>Cytophagales</taxon>
        <taxon>Chryseotaleaceae</taxon>
        <taxon>Chryseotalea</taxon>
    </lineage>
</organism>
<dbReference type="GO" id="GO:0000155">
    <property type="term" value="F:phosphorelay sensor kinase activity"/>
    <property type="evidence" value="ECO:0007669"/>
    <property type="project" value="InterPro"/>
</dbReference>
<keyword evidence="3" id="KW-1185">Reference proteome</keyword>
<gene>
    <name evidence="2" type="ORF">SanaruYs_32520</name>
</gene>
<dbReference type="GO" id="GO:0016020">
    <property type="term" value="C:membrane"/>
    <property type="evidence" value="ECO:0007669"/>
    <property type="project" value="InterPro"/>
</dbReference>
<protein>
    <recommendedName>
        <fullName evidence="1">Signal transduction histidine kinase internal region domain-containing protein</fullName>
    </recommendedName>
</protein>
<dbReference type="Pfam" id="PF06580">
    <property type="entry name" value="His_kinase"/>
    <property type="match status" value="1"/>
</dbReference>